<organism evidence="5 6">
    <name type="scientific">Saccharothrix tamanrassetensis</name>
    <dbReference type="NCBI Taxonomy" id="1051531"/>
    <lineage>
        <taxon>Bacteria</taxon>
        <taxon>Bacillati</taxon>
        <taxon>Actinomycetota</taxon>
        <taxon>Actinomycetes</taxon>
        <taxon>Pseudonocardiales</taxon>
        <taxon>Pseudonocardiaceae</taxon>
        <taxon>Saccharothrix</taxon>
    </lineage>
</organism>
<evidence type="ECO:0000256" key="1">
    <source>
        <dbReference type="ARBA" id="ARBA00001957"/>
    </source>
</evidence>
<keyword evidence="6" id="KW-1185">Reference proteome</keyword>
<dbReference type="InterPro" id="IPR006162">
    <property type="entry name" value="Ppantetheine_attach_site"/>
</dbReference>
<dbReference type="GO" id="GO:0031177">
    <property type="term" value="F:phosphopantetheine binding"/>
    <property type="evidence" value="ECO:0007669"/>
    <property type="project" value="InterPro"/>
</dbReference>
<dbReference type="InterPro" id="IPR045851">
    <property type="entry name" value="AMP-bd_C_sf"/>
</dbReference>
<evidence type="ECO:0000259" key="4">
    <source>
        <dbReference type="PROSITE" id="PS50075"/>
    </source>
</evidence>
<dbReference type="PANTHER" id="PTHR45527:SF1">
    <property type="entry name" value="FATTY ACID SYNTHASE"/>
    <property type="match status" value="1"/>
</dbReference>
<protein>
    <submittedName>
        <fullName evidence="5">Amino acid adenylation domain-containing protein</fullName>
    </submittedName>
</protein>
<dbReference type="Proteomes" id="UP000547510">
    <property type="component" value="Unassembled WGS sequence"/>
</dbReference>
<keyword evidence="3" id="KW-0597">Phosphoprotein</keyword>
<keyword evidence="2" id="KW-0596">Phosphopantetheine</keyword>
<comment type="caution">
    <text evidence="5">The sequence shown here is derived from an EMBL/GenBank/DDBJ whole genome shotgun (WGS) entry which is preliminary data.</text>
</comment>
<dbReference type="InterPro" id="IPR000873">
    <property type="entry name" value="AMP-dep_synth/lig_dom"/>
</dbReference>
<dbReference type="InterPro" id="IPR029058">
    <property type="entry name" value="AB_hydrolase_fold"/>
</dbReference>
<dbReference type="SUPFAM" id="SSF52777">
    <property type="entry name" value="CoA-dependent acyltransferases"/>
    <property type="match status" value="2"/>
</dbReference>
<dbReference type="SUPFAM" id="SSF56801">
    <property type="entry name" value="Acetyl-CoA synthetase-like"/>
    <property type="match status" value="1"/>
</dbReference>
<dbReference type="Pfam" id="PF13193">
    <property type="entry name" value="AMP-binding_C"/>
    <property type="match status" value="1"/>
</dbReference>
<dbReference type="AlphaFoldDB" id="A0A841CD50"/>
<evidence type="ECO:0000313" key="6">
    <source>
        <dbReference type="Proteomes" id="UP000547510"/>
    </source>
</evidence>
<dbReference type="Gene3D" id="3.40.50.1820">
    <property type="entry name" value="alpha/beta hydrolase"/>
    <property type="match status" value="1"/>
</dbReference>
<dbReference type="Pfam" id="PF00668">
    <property type="entry name" value="Condensation"/>
    <property type="match status" value="1"/>
</dbReference>
<dbReference type="Pfam" id="PF00501">
    <property type="entry name" value="AMP-binding"/>
    <property type="match status" value="1"/>
</dbReference>
<dbReference type="Gene3D" id="2.30.38.10">
    <property type="entry name" value="Luciferase, Domain 3"/>
    <property type="match status" value="1"/>
</dbReference>
<dbReference type="Gene3D" id="3.30.559.30">
    <property type="entry name" value="Nonribosomal peptide synthetase, condensation domain"/>
    <property type="match status" value="1"/>
</dbReference>
<dbReference type="InterPro" id="IPR036736">
    <property type="entry name" value="ACP-like_sf"/>
</dbReference>
<dbReference type="PROSITE" id="PS50075">
    <property type="entry name" value="CARRIER"/>
    <property type="match status" value="1"/>
</dbReference>
<dbReference type="InterPro" id="IPR020845">
    <property type="entry name" value="AMP-binding_CS"/>
</dbReference>
<accession>A0A841CD50</accession>
<dbReference type="GO" id="GO:0003824">
    <property type="term" value="F:catalytic activity"/>
    <property type="evidence" value="ECO:0007669"/>
    <property type="project" value="InterPro"/>
</dbReference>
<dbReference type="InterPro" id="IPR009081">
    <property type="entry name" value="PP-bd_ACP"/>
</dbReference>
<dbReference type="GO" id="GO:0005829">
    <property type="term" value="C:cytosol"/>
    <property type="evidence" value="ECO:0007669"/>
    <property type="project" value="TreeGrafter"/>
</dbReference>
<name>A0A841CD50_9PSEU</name>
<dbReference type="SUPFAM" id="SSF47336">
    <property type="entry name" value="ACP-like"/>
    <property type="match status" value="1"/>
</dbReference>
<dbReference type="InterPro" id="IPR023213">
    <property type="entry name" value="CAT-like_dom_sf"/>
</dbReference>
<evidence type="ECO:0000256" key="3">
    <source>
        <dbReference type="ARBA" id="ARBA00022553"/>
    </source>
</evidence>
<dbReference type="FunFam" id="3.40.50.980:FF:000001">
    <property type="entry name" value="Non-ribosomal peptide synthetase"/>
    <property type="match status" value="1"/>
</dbReference>
<dbReference type="RefSeq" id="WP_184687397.1">
    <property type="nucleotide sequence ID" value="NZ_JACHJN010000001.1"/>
</dbReference>
<dbReference type="InterPro" id="IPR010071">
    <property type="entry name" value="AA_adenyl_dom"/>
</dbReference>
<dbReference type="Pfam" id="PF00550">
    <property type="entry name" value="PP-binding"/>
    <property type="match status" value="1"/>
</dbReference>
<dbReference type="CDD" id="cd05930">
    <property type="entry name" value="A_NRPS"/>
    <property type="match status" value="1"/>
</dbReference>
<dbReference type="CDD" id="cd19531">
    <property type="entry name" value="LCL_NRPS-like"/>
    <property type="match status" value="1"/>
</dbReference>
<dbReference type="GO" id="GO:0044550">
    <property type="term" value="P:secondary metabolite biosynthetic process"/>
    <property type="evidence" value="ECO:0007669"/>
    <property type="project" value="TreeGrafter"/>
</dbReference>
<dbReference type="FunFam" id="1.10.1200.10:FF:000016">
    <property type="entry name" value="Non-ribosomal peptide synthase"/>
    <property type="match status" value="1"/>
</dbReference>
<evidence type="ECO:0000313" key="5">
    <source>
        <dbReference type="EMBL" id="MBB5953676.1"/>
    </source>
</evidence>
<sequence length="1063" mass="115309">MSDQRECRGARFFDAVRAVHARQRGLPPLRALPDTGDRPLSFSENRLWLLGRLDPDAGAYHMPVVLRLDGDLDVTALEVALNSLVQRHDVLRTTFPVVDSEPVARVTPFRPTPLRVEQVADLAGRAAEIVAEPMDLAEGPLFRARLLRAGPDRHALVLCLHHVVSDGWSLGILAGELAESYRGGTPAAPAVRYADFARWEREALTGESLDGLVRHWRERLAGLPPVSAPPSDLARPARRGHRGGRTRFTLTGARAARLDEFVRREDVSPFVFFLAGLFALLHRYSEQDDLAVGTVVANRNRAELEKVVGCFINTLVLRVDLSGDPSFRDLLTRVHASYVDAFAHQDLPFDQLVARLAPNRDPVRDPVVQVMLTYQNANPVPWRLDGLDVGPLRVERETARFDLALSVREADGYRCALEYSKDLFTDDGAGWFADNLDSLIGAALDAPDEPLSRLVLTDDVPSSAAGRPLAVPDRLLHELFAEQATRTPDAPALVADVVLSYREVDERSNRLANLLRENGIKGGVLVAVHQRRSVESVVSVLAVLKAGGAYLPLDPAYPAAHLAWPLENAPVRLVLTTTDDRDGLPRHDLPTIAVDAAGLERRPATPPPPADAPDGLAYVLYTSGSTGRPKGVRGVHSATVNRLAWMWDERPFEAGEVCVHKTALGFVDSQWEMFGGLLRGVPTVVLSDDVVRDGAALVRSLAGHQVSRITLVPSLLHALLDAFPDLGDRLPRLRHWITSGEAVPVELVRRFHRQVPGAALWNLYGSTEVAADCTWFDTADLGDAATVPIGRPIANTSVYVLDPSLRPVPVGMPGRIHVGGAALADGYLDPDDRFRPNPFAPGRLYETGDRGRRRHDGTIEFLGRDGGTVKVRGFRVGPAEVEHAVLTHPDVARAAVVAVDAPGGTRLVCAVVPAPSAAPTPGELLDFLGRLLPAHQVPSAIRVVAELPSTPSGKLDRRALAEAGREAPPVPAGRPETAVQRAIAAIWGELLATDQVGPADDFFALGGHSLLAMRVLGRVRESLGVEIPFQRFFDLRTVRALAEAVEHAPQATNTDPTDHEGTL</sequence>
<dbReference type="GO" id="GO:0008610">
    <property type="term" value="P:lipid biosynthetic process"/>
    <property type="evidence" value="ECO:0007669"/>
    <property type="project" value="UniProtKB-ARBA"/>
</dbReference>
<dbReference type="GO" id="GO:0072330">
    <property type="term" value="P:monocarboxylic acid biosynthetic process"/>
    <property type="evidence" value="ECO:0007669"/>
    <property type="project" value="UniProtKB-ARBA"/>
</dbReference>
<reference evidence="5 6" key="1">
    <citation type="submission" date="2020-08" db="EMBL/GenBank/DDBJ databases">
        <title>Genomic Encyclopedia of Type Strains, Phase III (KMG-III): the genomes of soil and plant-associated and newly described type strains.</title>
        <authorList>
            <person name="Whitman W."/>
        </authorList>
    </citation>
    <scope>NUCLEOTIDE SEQUENCE [LARGE SCALE GENOMIC DNA]</scope>
    <source>
        <strain evidence="5 6">CECT 8640</strain>
    </source>
</reference>
<dbReference type="InterPro" id="IPR025110">
    <property type="entry name" value="AMP-bd_C"/>
</dbReference>
<comment type="cofactor">
    <cofactor evidence="1">
        <name>pantetheine 4'-phosphate</name>
        <dbReference type="ChEBI" id="CHEBI:47942"/>
    </cofactor>
</comment>
<dbReference type="PANTHER" id="PTHR45527">
    <property type="entry name" value="NONRIBOSOMAL PEPTIDE SYNTHETASE"/>
    <property type="match status" value="1"/>
</dbReference>
<dbReference type="Gene3D" id="3.30.300.30">
    <property type="match status" value="1"/>
</dbReference>
<dbReference type="SMART" id="SM00823">
    <property type="entry name" value="PKS_PP"/>
    <property type="match status" value="1"/>
</dbReference>
<dbReference type="Gene3D" id="3.30.559.10">
    <property type="entry name" value="Chloramphenicol acetyltransferase-like domain"/>
    <property type="match status" value="1"/>
</dbReference>
<evidence type="ECO:0000256" key="2">
    <source>
        <dbReference type="ARBA" id="ARBA00022450"/>
    </source>
</evidence>
<dbReference type="PROSITE" id="PS00455">
    <property type="entry name" value="AMP_BINDING"/>
    <property type="match status" value="1"/>
</dbReference>
<dbReference type="InterPro" id="IPR001242">
    <property type="entry name" value="Condensation_dom"/>
</dbReference>
<dbReference type="NCBIfam" id="TIGR01733">
    <property type="entry name" value="AA-adenyl-dom"/>
    <property type="match status" value="1"/>
</dbReference>
<gene>
    <name evidence="5" type="ORF">FHS29_000246</name>
</gene>
<dbReference type="EMBL" id="JACHJN010000001">
    <property type="protein sequence ID" value="MBB5953676.1"/>
    <property type="molecule type" value="Genomic_DNA"/>
</dbReference>
<dbReference type="GO" id="GO:0043041">
    <property type="term" value="P:amino acid activation for nonribosomal peptide biosynthetic process"/>
    <property type="evidence" value="ECO:0007669"/>
    <property type="project" value="TreeGrafter"/>
</dbReference>
<feature type="domain" description="Carrier" evidence="4">
    <location>
        <begin position="974"/>
        <end position="1049"/>
    </location>
</feature>
<dbReference type="PROSITE" id="PS00012">
    <property type="entry name" value="PHOSPHOPANTETHEINE"/>
    <property type="match status" value="1"/>
</dbReference>
<dbReference type="InterPro" id="IPR020806">
    <property type="entry name" value="PKS_PP-bd"/>
</dbReference>
<proteinExistence type="predicted"/>
<dbReference type="Gene3D" id="3.40.50.980">
    <property type="match status" value="2"/>
</dbReference>